<organism evidence="1 2">
    <name type="scientific">Puia dinghuensis</name>
    <dbReference type="NCBI Taxonomy" id="1792502"/>
    <lineage>
        <taxon>Bacteria</taxon>
        <taxon>Pseudomonadati</taxon>
        <taxon>Bacteroidota</taxon>
        <taxon>Chitinophagia</taxon>
        <taxon>Chitinophagales</taxon>
        <taxon>Chitinophagaceae</taxon>
        <taxon>Puia</taxon>
    </lineage>
</organism>
<name>A0A8J2XPS0_9BACT</name>
<reference evidence="1" key="1">
    <citation type="journal article" date="2014" name="Int. J. Syst. Evol. Microbiol.">
        <title>Complete genome sequence of Corynebacterium casei LMG S-19264T (=DSM 44701T), isolated from a smear-ripened cheese.</title>
        <authorList>
            <consortium name="US DOE Joint Genome Institute (JGI-PGF)"/>
            <person name="Walter F."/>
            <person name="Albersmeier A."/>
            <person name="Kalinowski J."/>
            <person name="Ruckert C."/>
        </authorList>
    </citation>
    <scope>NUCLEOTIDE SEQUENCE</scope>
    <source>
        <strain evidence="1">CGMCC 1.15448</strain>
    </source>
</reference>
<comment type="caution">
    <text evidence="1">The sequence shown here is derived from an EMBL/GenBank/DDBJ whole genome shotgun (WGS) entry which is preliminary data.</text>
</comment>
<dbReference type="EMBL" id="BMJC01000001">
    <property type="protein sequence ID" value="GGA81793.1"/>
    <property type="molecule type" value="Genomic_DNA"/>
</dbReference>
<accession>A0A8J2XPS0</accession>
<gene>
    <name evidence="1" type="ORF">GCM10011511_00940</name>
</gene>
<dbReference type="Proteomes" id="UP000607559">
    <property type="component" value="Unassembled WGS sequence"/>
</dbReference>
<evidence type="ECO:0000313" key="2">
    <source>
        <dbReference type="Proteomes" id="UP000607559"/>
    </source>
</evidence>
<evidence type="ECO:0000313" key="1">
    <source>
        <dbReference type="EMBL" id="GGA81793.1"/>
    </source>
</evidence>
<reference evidence="1" key="2">
    <citation type="submission" date="2020-09" db="EMBL/GenBank/DDBJ databases">
        <authorList>
            <person name="Sun Q."/>
            <person name="Zhou Y."/>
        </authorList>
    </citation>
    <scope>NUCLEOTIDE SEQUENCE</scope>
    <source>
        <strain evidence="1">CGMCC 1.15448</strain>
    </source>
</reference>
<dbReference type="RefSeq" id="WP_188927442.1">
    <property type="nucleotide sequence ID" value="NZ_BMJC01000001.1"/>
</dbReference>
<dbReference type="AlphaFoldDB" id="A0A8J2XPS0"/>
<sequence>MKGHKYHIGIEIDRLTNSIVNTISGDSFQTEILPITKDDLKSVTKKADWKFNWKAEAKLADRKVYKLTIEGNPTIIQGLLSISDYDDHVFMHLIESAPFNFGKPKLYEGVPGNLVAFACKESVEKGYEGFVAFVSKTKLMRHYKDTLGAHFIGGQRMAIGREAAAKLINQYFKPK</sequence>
<proteinExistence type="predicted"/>
<keyword evidence="2" id="KW-1185">Reference proteome</keyword>
<protein>
    <submittedName>
        <fullName evidence="1">Uncharacterized protein</fullName>
    </submittedName>
</protein>